<feature type="region of interest" description="Disordered" evidence="1">
    <location>
        <begin position="1"/>
        <end position="21"/>
    </location>
</feature>
<accession>A0A2I2G4K0</accession>
<comment type="caution">
    <text evidence="2">The sequence shown here is derived from an EMBL/GenBank/DDBJ whole genome shotgun (WGS) entry which is preliminary data.</text>
</comment>
<feature type="compositionally biased region" description="Basic and acidic residues" evidence="1">
    <location>
        <begin position="9"/>
        <end position="21"/>
    </location>
</feature>
<gene>
    <name evidence="2" type="ORF">P170DRAFT_198151</name>
</gene>
<proteinExistence type="predicted"/>
<reference evidence="2 3" key="1">
    <citation type="submission" date="2016-12" db="EMBL/GenBank/DDBJ databases">
        <title>The genomes of Aspergillus section Nigri reveals drivers in fungal speciation.</title>
        <authorList>
            <consortium name="DOE Joint Genome Institute"/>
            <person name="Vesth T.C."/>
            <person name="Nybo J."/>
            <person name="Theobald S."/>
            <person name="Brandl J."/>
            <person name="Frisvad J.C."/>
            <person name="Nielsen K.F."/>
            <person name="Lyhne E.K."/>
            <person name="Kogle M.E."/>
            <person name="Kuo A."/>
            <person name="Riley R."/>
            <person name="Clum A."/>
            <person name="Nolan M."/>
            <person name="Lipzen A."/>
            <person name="Salamov A."/>
            <person name="Henrissat B."/>
            <person name="Wiebenga A."/>
            <person name="De Vries R.P."/>
            <person name="Grigoriev I.V."/>
            <person name="Mortensen U.H."/>
            <person name="Andersen M.R."/>
            <person name="Baker S.E."/>
        </authorList>
    </citation>
    <scope>NUCLEOTIDE SEQUENCE [LARGE SCALE GENOMIC DNA]</scope>
    <source>
        <strain evidence="2 3">IBT 23096</strain>
    </source>
</reference>
<name>A0A2I2G4K0_9EURO</name>
<organism evidence="2 3">
    <name type="scientific">Aspergillus steynii IBT 23096</name>
    <dbReference type="NCBI Taxonomy" id="1392250"/>
    <lineage>
        <taxon>Eukaryota</taxon>
        <taxon>Fungi</taxon>
        <taxon>Dikarya</taxon>
        <taxon>Ascomycota</taxon>
        <taxon>Pezizomycotina</taxon>
        <taxon>Eurotiomycetes</taxon>
        <taxon>Eurotiomycetidae</taxon>
        <taxon>Eurotiales</taxon>
        <taxon>Aspergillaceae</taxon>
        <taxon>Aspergillus</taxon>
        <taxon>Aspergillus subgen. Circumdati</taxon>
    </lineage>
</organism>
<evidence type="ECO:0000256" key="1">
    <source>
        <dbReference type="SAM" id="MobiDB-lite"/>
    </source>
</evidence>
<dbReference type="RefSeq" id="XP_024703108.1">
    <property type="nucleotide sequence ID" value="XM_024842743.1"/>
</dbReference>
<evidence type="ECO:0000313" key="2">
    <source>
        <dbReference type="EMBL" id="PLB47806.1"/>
    </source>
</evidence>
<sequence>MENEEKEEEGGKKRESRREKRLEKRIEKYVIALDKSEIGAGMRTGNAGLDPVRLTSCASPLSPLLAVPVLRPYSQFLFSAPPSSSMGGPYQPIPSRLTRLPRVAMKLVNRSDMGSLSGILRANNPTKRCQWPRYERLIPYGRLKTIVDPGVGRLEMVDGDTTHPIR</sequence>
<dbReference type="EMBL" id="MSFO01000005">
    <property type="protein sequence ID" value="PLB47806.1"/>
    <property type="molecule type" value="Genomic_DNA"/>
</dbReference>
<dbReference type="AlphaFoldDB" id="A0A2I2G4K0"/>
<keyword evidence="3" id="KW-1185">Reference proteome</keyword>
<dbReference type="GeneID" id="36550441"/>
<dbReference type="Proteomes" id="UP000234275">
    <property type="component" value="Unassembled WGS sequence"/>
</dbReference>
<protein>
    <submittedName>
        <fullName evidence="2">Uncharacterized protein</fullName>
    </submittedName>
</protein>
<evidence type="ECO:0000313" key="3">
    <source>
        <dbReference type="Proteomes" id="UP000234275"/>
    </source>
</evidence>
<dbReference type="VEuPathDB" id="FungiDB:P170DRAFT_198151"/>